<reference evidence="3" key="1">
    <citation type="submission" date="2009-08" db="EMBL/GenBank/DDBJ databases">
        <title>Annotation of Salpingoeca rosetta.</title>
        <authorList>
            <consortium name="The Broad Institute Genome Sequencing Platform"/>
            <person name="Russ C."/>
            <person name="Cuomo C."/>
            <person name="Burger G."/>
            <person name="Gray M.W."/>
            <person name="Holland P.W.H."/>
            <person name="King N."/>
            <person name="Lang F.B.F."/>
            <person name="Roger A.J."/>
            <person name="Ruiz-Trillo I."/>
            <person name="Young S.K."/>
            <person name="Zeng Q."/>
            <person name="Gargeya S."/>
            <person name="Alvarado L."/>
            <person name="Berlin A."/>
            <person name="Chapman S.B."/>
            <person name="Chen Z."/>
            <person name="Freedman E."/>
            <person name="Gellesch M."/>
            <person name="Goldberg J."/>
            <person name="Griggs A."/>
            <person name="Gujja S."/>
            <person name="Heilman E."/>
            <person name="Heiman D."/>
            <person name="Howarth C."/>
            <person name="Mehta T."/>
            <person name="Neiman D."/>
            <person name="Pearson M."/>
            <person name="Roberts A."/>
            <person name="Saif S."/>
            <person name="Shea T."/>
            <person name="Shenoy N."/>
            <person name="Sisk P."/>
            <person name="Stolte C."/>
            <person name="Sykes S."/>
            <person name="White J."/>
            <person name="Yandava C."/>
            <person name="Haas B."/>
            <person name="Nusbaum C."/>
            <person name="Birren B."/>
        </authorList>
    </citation>
    <scope>NUCLEOTIDE SEQUENCE [LARGE SCALE GENOMIC DNA]</scope>
    <source>
        <strain evidence="3">ATCC 50818</strain>
    </source>
</reference>
<accession>F2ULE0</accession>
<sequence>MRRAAVWTRQLQVGRVLRETQLEATMASKLKKEFNTDHVQVVDQSGGCGSAFRVSVESEAFRGLPTIKQHRLVQSALKEEVAGMHSIQVFTRAPEDKKAA</sequence>
<dbReference type="RefSeq" id="XP_004990002.1">
    <property type="nucleotide sequence ID" value="XM_004989945.1"/>
</dbReference>
<gene>
    <name evidence="3" type="ORF">PTSG_09574</name>
</gene>
<evidence type="ECO:0000256" key="1">
    <source>
        <dbReference type="ARBA" id="ARBA00005578"/>
    </source>
</evidence>
<dbReference type="EMBL" id="GL832980">
    <property type="protein sequence ID" value="EGD77939.1"/>
    <property type="molecule type" value="Genomic_DNA"/>
</dbReference>
<dbReference type="InterPro" id="IPR052275">
    <property type="entry name" value="Mt_Fe-S_assembly_factor"/>
</dbReference>
<dbReference type="PIRSF" id="PIRSF003113">
    <property type="entry name" value="BolA"/>
    <property type="match status" value="1"/>
</dbReference>
<dbReference type="Pfam" id="PF01722">
    <property type="entry name" value="BolA"/>
    <property type="match status" value="1"/>
</dbReference>
<dbReference type="OMA" id="RVWNGPN"/>
<organism evidence="4">
    <name type="scientific">Salpingoeca rosetta (strain ATCC 50818 / BSB-021)</name>
    <dbReference type="NCBI Taxonomy" id="946362"/>
    <lineage>
        <taxon>Eukaryota</taxon>
        <taxon>Choanoflagellata</taxon>
        <taxon>Craspedida</taxon>
        <taxon>Salpingoecidae</taxon>
        <taxon>Salpingoeca</taxon>
    </lineage>
</organism>
<dbReference type="SUPFAM" id="SSF82657">
    <property type="entry name" value="BolA-like"/>
    <property type="match status" value="1"/>
</dbReference>
<evidence type="ECO:0008006" key="5">
    <source>
        <dbReference type="Google" id="ProtNLM"/>
    </source>
</evidence>
<dbReference type="PANTHER" id="PTHR46188">
    <property type="entry name" value="BOLA-LIKE PROTEIN 3"/>
    <property type="match status" value="1"/>
</dbReference>
<evidence type="ECO:0000313" key="4">
    <source>
        <dbReference type="Proteomes" id="UP000007799"/>
    </source>
</evidence>
<dbReference type="AlphaFoldDB" id="F2ULE0"/>
<name>F2ULE0_SALR5</name>
<dbReference type="InterPro" id="IPR036065">
    <property type="entry name" value="BolA-like_sf"/>
</dbReference>
<keyword evidence="4" id="KW-1185">Reference proteome</keyword>
<dbReference type="STRING" id="946362.F2ULE0"/>
<dbReference type="KEGG" id="sre:PTSG_09574"/>
<comment type="similarity">
    <text evidence="1 2">Belongs to the BolA/IbaG family.</text>
</comment>
<proteinExistence type="inferred from homology"/>
<dbReference type="InterPro" id="IPR002634">
    <property type="entry name" value="BolA"/>
</dbReference>
<evidence type="ECO:0000313" key="3">
    <source>
        <dbReference type="EMBL" id="EGD77939.1"/>
    </source>
</evidence>
<dbReference type="eggNOG" id="KOG3348">
    <property type="taxonomic scope" value="Eukaryota"/>
</dbReference>
<dbReference type="InParanoid" id="F2ULE0"/>
<evidence type="ECO:0000256" key="2">
    <source>
        <dbReference type="RuleBase" id="RU003860"/>
    </source>
</evidence>
<protein>
    <recommendedName>
        <fullName evidence="5">BolA family protein</fullName>
    </recommendedName>
</protein>
<dbReference type="FunCoup" id="F2ULE0">
    <property type="interactions" value="542"/>
</dbReference>
<dbReference type="GeneID" id="16070555"/>
<dbReference type="Proteomes" id="UP000007799">
    <property type="component" value="Unassembled WGS sequence"/>
</dbReference>
<dbReference type="OrthoDB" id="203381at2759"/>
<dbReference type="Gene3D" id="3.30.300.90">
    <property type="entry name" value="BolA-like"/>
    <property type="match status" value="1"/>
</dbReference>
<dbReference type="GO" id="GO:0005759">
    <property type="term" value="C:mitochondrial matrix"/>
    <property type="evidence" value="ECO:0007669"/>
    <property type="project" value="TreeGrafter"/>
</dbReference>
<dbReference type="PANTHER" id="PTHR46188:SF1">
    <property type="entry name" value="BOLA-LIKE PROTEIN 3"/>
    <property type="match status" value="1"/>
</dbReference>